<dbReference type="OrthoDB" id="6766775at2759"/>
<dbReference type="InParanoid" id="A0A0V0QDT8"/>
<evidence type="ECO:0000313" key="6">
    <source>
        <dbReference type="EMBL" id="KRX00361.1"/>
    </source>
</evidence>
<keyword evidence="1 2" id="KW-0175">Coiled coil</keyword>
<feature type="compositionally biased region" description="Low complexity" evidence="3">
    <location>
        <begin position="614"/>
        <end position="627"/>
    </location>
</feature>
<dbReference type="PANTHER" id="PTHR21694:SF18">
    <property type="entry name" value="COILED-COIL DOMAIN-CONTAINING PROTEIN 63"/>
    <property type="match status" value="1"/>
</dbReference>
<accession>A0A0V0QDT8</accession>
<comment type="caution">
    <text evidence="6">The sequence shown here is derived from an EMBL/GenBank/DDBJ whole genome shotgun (WGS) entry which is preliminary data.</text>
</comment>
<keyword evidence="4" id="KW-0472">Membrane</keyword>
<dbReference type="EMBL" id="LDAU01000194">
    <property type="protein sequence ID" value="KRX00361.1"/>
    <property type="molecule type" value="Genomic_DNA"/>
</dbReference>
<name>A0A0V0QDT8_PSEPJ</name>
<feature type="transmembrane region" description="Helical" evidence="4">
    <location>
        <begin position="563"/>
        <end position="587"/>
    </location>
</feature>
<dbReference type="Proteomes" id="UP000054937">
    <property type="component" value="Unassembled WGS sequence"/>
</dbReference>
<keyword evidence="7" id="KW-1185">Reference proteome</keyword>
<evidence type="ECO:0000256" key="1">
    <source>
        <dbReference type="ARBA" id="ARBA00023054"/>
    </source>
</evidence>
<dbReference type="PANTHER" id="PTHR21694">
    <property type="entry name" value="COILED-COIL DOMAIN-CONTAINING PROTEIN 63"/>
    <property type="match status" value="1"/>
</dbReference>
<keyword evidence="4" id="KW-1133">Transmembrane helix</keyword>
<evidence type="ECO:0000256" key="4">
    <source>
        <dbReference type="SAM" id="Phobius"/>
    </source>
</evidence>
<feature type="compositionally biased region" description="Basic and acidic residues" evidence="3">
    <location>
        <begin position="232"/>
        <end position="242"/>
    </location>
</feature>
<dbReference type="InterPro" id="IPR049258">
    <property type="entry name" value="ODAD1_CC"/>
</dbReference>
<evidence type="ECO:0000256" key="2">
    <source>
        <dbReference type="SAM" id="Coils"/>
    </source>
</evidence>
<sequence>MEMKNKSDRKAYADETVANIKKQQGIIAKLENENEKLKNVVSKMSSNKSQNQTMYSDKTPASLEDIKSFIEREKEEQQKIQKYIRDFQDKIIQKKKNLGGYNSGAENETSLAKQIKILENRLDNANQKFNEAIAINKQLRQQIDSLRRERVIFDNLYKKLEKELHEKRKNMADIIERANSAYELRDKANDEIQNAKSQAKRESADFEKDLRELSHTMEKKKKQTEYAAHTQSQRELKQQDNYLDDDKAKTKAQMKDNNLSNIEEEIQKYEENFAKIQAATKITDFDKLVEIFKQNEMNNFDMFKYVNELSNEIEELEKQNQELEEDINQYNGPGNQTDVQNKRKLKDLEEKLSRAENKSEQYEFKYHGSIKLIGNLTNWIETLFNTIDCDKQFAKELAGSHGVTDGNMMIYLSLIEERVNQILQNYLTIQKENDNFQGTLLQAQKELNDVTIQKQQKGEIPTMADEIQDKDQEKTKVLSVDELRKQAQEYIQEYKAKSERQRPKNVFGNQICYNQDDSISICEGDSICCGEKYCCAKGIECDFDMGTCIVSSQNGGDGGGKSIQFLVILLISIFGLILGLLVGIYFLKKKSLKNQMRIQNLNLNVKYDNSSDEQFQQPNQGQQMQKQSTLSQFDNQQENTEKNYFGSLSQAESNSQLQFKRVTSGNAVTSSNSLSLNSTIQPLQQLQSFKNDQSISNKNVQKIKKKKFQRPKKNLIQLDQESSRSNQQFQHQQDNQLEVHNENQDENNEQKGKGKENEQEYEDKDIQYMEI</sequence>
<gene>
    <name evidence="6" type="ORF">PPERSA_10860</name>
</gene>
<evidence type="ECO:0000313" key="7">
    <source>
        <dbReference type="Proteomes" id="UP000054937"/>
    </source>
</evidence>
<organism evidence="6 7">
    <name type="scientific">Pseudocohnilembus persalinus</name>
    <name type="common">Ciliate</name>
    <dbReference type="NCBI Taxonomy" id="266149"/>
    <lineage>
        <taxon>Eukaryota</taxon>
        <taxon>Sar</taxon>
        <taxon>Alveolata</taxon>
        <taxon>Ciliophora</taxon>
        <taxon>Intramacronucleata</taxon>
        <taxon>Oligohymenophorea</taxon>
        <taxon>Scuticociliatia</taxon>
        <taxon>Philasterida</taxon>
        <taxon>Pseudocohnilembidae</taxon>
        <taxon>Pseudocohnilembus</taxon>
    </lineage>
</organism>
<evidence type="ECO:0000256" key="3">
    <source>
        <dbReference type="SAM" id="MobiDB-lite"/>
    </source>
</evidence>
<feature type="coiled-coil region" evidence="2">
    <location>
        <begin position="252"/>
        <end position="365"/>
    </location>
</feature>
<dbReference type="AlphaFoldDB" id="A0A0V0QDT8"/>
<feature type="region of interest" description="Disordered" evidence="3">
    <location>
        <begin position="611"/>
        <end position="635"/>
    </location>
</feature>
<feature type="region of interest" description="Disordered" evidence="3">
    <location>
        <begin position="217"/>
        <end position="242"/>
    </location>
</feature>
<feature type="region of interest" description="Disordered" evidence="3">
    <location>
        <begin position="719"/>
        <end position="771"/>
    </location>
</feature>
<feature type="compositionally biased region" description="Low complexity" evidence="3">
    <location>
        <begin position="727"/>
        <end position="736"/>
    </location>
</feature>
<evidence type="ECO:0000259" key="5">
    <source>
        <dbReference type="Pfam" id="PF21773"/>
    </source>
</evidence>
<feature type="domain" description="ODAD1 central coiled coil region" evidence="5">
    <location>
        <begin position="113"/>
        <end position="400"/>
    </location>
</feature>
<proteinExistence type="predicted"/>
<dbReference type="InterPro" id="IPR051876">
    <property type="entry name" value="ODA-DC/CCD"/>
</dbReference>
<reference evidence="6 7" key="1">
    <citation type="journal article" date="2015" name="Sci. Rep.">
        <title>Genome of the facultative scuticociliatosis pathogen Pseudocohnilembus persalinus provides insight into its virulence through horizontal gene transfer.</title>
        <authorList>
            <person name="Xiong J."/>
            <person name="Wang G."/>
            <person name="Cheng J."/>
            <person name="Tian M."/>
            <person name="Pan X."/>
            <person name="Warren A."/>
            <person name="Jiang C."/>
            <person name="Yuan D."/>
            <person name="Miao W."/>
        </authorList>
    </citation>
    <scope>NUCLEOTIDE SEQUENCE [LARGE SCALE GENOMIC DNA]</scope>
    <source>
        <strain evidence="6">36N120E</strain>
    </source>
</reference>
<feature type="compositionally biased region" description="Basic and acidic residues" evidence="3">
    <location>
        <begin position="737"/>
        <end position="771"/>
    </location>
</feature>
<keyword evidence="4" id="KW-0812">Transmembrane</keyword>
<protein>
    <recommendedName>
        <fullName evidence="5">ODAD1 central coiled coil region domain-containing protein</fullName>
    </recommendedName>
</protein>
<dbReference type="Pfam" id="PF21773">
    <property type="entry name" value="ODAD1_CC"/>
    <property type="match status" value="1"/>
</dbReference>